<feature type="chain" id="PRO_5020609228" description="Glyoxal oxidase N-terminal domain-containing protein" evidence="3">
    <location>
        <begin position="20"/>
        <end position="670"/>
    </location>
</feature>
<feature type="domain" description="Glyoxal oxidase N-terminal" evidence="4">
    <location>
        <begin position="132"/>
        <end position="479"/>
    </location>
</feature>
<evidence type="ECO:0000259" key="4">
    <source>
        <dbReference type="Pfam" id="PF07250"/>
    </source>
</evidence>
<dbReference type="Proteomes" id="UP000310158">
    <property type="component" value="Unassembled WGS sequence"/>
</dbReference>
<dbReference type="InterPro" id="IPR037293">
    <property type="entry name" value="Gal_Oxidase_central_sf"/>
</dbReference>
<evidence type="ECO:0000259" key="5">
    <source>
        <dbReference type="Pfam" id="PF09118"/>
    </source>
</evidence>
<evidence type="ECO:0000256" key="1">
    <source>
        <dbReference type="ARBA" id="ARBA00022729"/>
    </source>
</evidence>
<dbReference type="InterPro" id="IPR011043">
    <property type="entry name" value="Gal_Oxase/kelch_b-propeller"/>
</dbReference>
<evidence type="ECO:0000313" key="6">
    <source>
        <dbReference type="EMBL" id="THH16015.1"/>
    </source>
</evidence>
<proteinExistence type="predicted"/>
<dbReference type="PANTHER" id="PTHR32208">
    <property type="entry name" value="SECRETED PROTEIN-RELATED"/>
    <property type="match status" value="1"/>
</dbReference>
<feature type="domain" description="Galactose oxidase-like Early set" evidence="5">
    <location>
        <begin position="485"/>
        <end position="593"/>
    </location>
</feature>
<feature type="signal peptide" evidence="3">
    <location>
        <begin position="1"/>
        <end position="19"/>
    </location>
</feature>
<accession>A0A4S4LUP9</accession>
<evidence type="ECO:0000313" key="7">
    <source>
        <dbReference type="Proteomes" id="UP000310158"/>
    </source>
</evidence>
<evidence type="ECO:0008006" key="8">
    <source>
        <dbReference type="Google" id="ProtNLM"/>
    </source>
</evidence>
<dbReference type="InterPro" id="IPR009880">
    <property type="entry name" value="Glyoxal_oxidase_N"/>
</dbReference>
<dbReference type="SUPFAM" id="SSF50965">
    <property type="entry name" value="Galactose oxidase, central domain"/>
    <property type="match status" value="1"/>
</dbReference>
<keyword evidence="7" id="KW-1185">Reference proteome</keyword>
<dbReference type="Pfam" id="PF07250">
    <property type="entry name" value="Glyoxal_oxid_N"/>
    <property type="match status" value="1"/>
</dbReference>
<evidence type="ECO:0000256" key="2">
    <source>
        <dbReference type="SAM" id="MobiDB-lite"/>
    </source>
</evidence>
<dbReference type="InterPro" id="IPR015202">
    <property type="entry name" value="GO-like_E_set"/>
</dbReference>
<name>A0A4S4LUP9_9AGAM</name>
<dbReference type="CDD" id="cd02851">
    <property type="entry name" value="E_set_GO_C"/>
    <property type="match status" value="1"/>
</dbReference>
<gene>
    <name evidence="6" type="ORF">EW146_g4552</name>
</gene>
<feature type="region of interest" description="Disordered" evidence="2">
    <location>
        <begin position="618"/>
        <end position="645"/>
    </location>
</feature>
<dbReference type="Pfam" id="PF09118">
    <property type="entry name" value="GO-like_E_set"/>
    <property type="match status" value="1"/>
</dbReference>
<dbReference type="AlphaFoldDB" id="A0A4S4LUP9"/>
<dbReference type="EMBL" id="SGPL01000179">
    <property type="protein sequence ID" value="THH16015.1"/>
    <property type="molecule type" value="Genomic_DNA"/>
</dbReference>
<evidence type="ECO:0000256" key="3">
    <source>
        <dbReference type="SAM" id="SignalP"/>
    </source>
</evidence>
<dbReference type="InterPro" id="IPR013783">
    <property type="entry name" value="Ig-like_fold"/>
</dbReference>
<dbReference type="OrthoDB" id="2019572at2759"/>
<dbReference type="SUPFAM" id="SSF81296">
    <property type="entry name" value="E set domains"/>
    <property type="match status" value="1"/>
</dbReference>
<dbReference type="Gene3D" id="2.130.10.80">
    <property type="entry name" value="Galactose oxidase/kelch, beta-propeller"/>
    <property type="match status" value="1"/>
</dbReference>
<sequence>MIFPSLLALALAAVPSAYAGKGGTFEEVGDTLVSAMMVFLGNEGKVYILDKAEGNPTQINGHPAWASVWDVETREVTVMDVETNPFCAAGMHLPNGSFATFGGNGAVTRGGDIGSVKSDGGYAASYDDTYMDYDGRTSIRIITPCEGNISSPDCLWYDGNSGPKMQKQRWYPAAESLPDGSVVLIGGFVSGGYVNRNTPNVNPAGDGSEPTFEFYPSRGDAQVMDFMVKTSGLNAYALTFLMPSGKMLVQANYSTILWDYQNNIETTLPDMPGKVIRVYPASGANAMLPLTPANSYNPTVLFCGGSDMPDEAWGNYSWPTINTWDYPASADCQRLTAEPLDGSSPAYEQDDDMLETRTMGQFVALPDGKLLVLNGGLNGTAGYSTATGQTDSYSEMPFGMSLASGPVGRPSLYDPTAPKGSRWSSAGFSTSNIARLYHSSAILLADGSVFIAGSNPNVDVNTSTVFPTTYKAEIFYPSYFDAPTRPSPTGIPKTLSYGGDHFNVTVPTSSYSGDSNEAAANTSVWLIRGGFTTHALNMGQRSMQLNNTYTVQDDGTIILHVAQLPPNPNLITPGPILFFVTVNGIPSNGTQVIVGNGQIGTQPTSAVTVLPAIVKSQKATGTGQSSQQNNSQSSQQNNSQSSSNGASSINGGAILAALMTAVAAVASLGF</sequence>
<comment type="caution">
    <text evidence="6">The sequence shown here is derived from an EMBL/GenBank/DDBJ whole genome shotgun (WGS) entry which is preliminary data.</text>
</comment>
<reference evidence="6 7" key="1">
    <citation type="submission" date="2019-02" db="EMBL/GenBank/DDBJ databases">
        <title>Genome sequencing of the rare red list fungi Bondarzewia mesenterica.</title>
        <authorList>
            <person name="Buettner E."/>
            <person name="Kellner H."/>
        </authorList>
    </citation>
    <scope>NUCLEOTIDE SEQUENCE [LARGE SCALE GENOMIC DNA]</scope>
    <source>
        <strain evidence="6 7">DSM 108281</strain>
    </source>
</reference>
<protein>
    <recommendedName>
        <fullName evidence="8">Glyoxal oxidase N-terminal domain-containing protein</fullName>
    </recommendedName>
</protein>
<dbReference type="PANTHER" id="PTHR32208:SF21">
    <property type="entry name" value="LOW QUALITY PROTEIN: ALDEHYDE OXIDASE GLOX-LIKE"/>
    <property type="match status" value="1"/>
</dbReference>
<dbReference type="Gene3D" id="2.60.40.10">
    <property type="entry name" value="Immunoglobulins"/>
    <property type="match status" value="1"/>
</dbReference>
<dbReference type="InterPro" id="IPR014756">
    <property type="entry name" value="Ig_E-set"/>
</dbReference>
<keyword evidence="1 3" id="KW-0732">Signal</keyword>
<feature type="compositionally biased region" description="Low complexity" evidence="2">
    <location>
        <begin position="623"/>
        <end position="645"/>
    </location>
</feature>
<organism evidence="6 7">
    <name type="scientific">Bondarzewia mesenterica</name>
    <dbReference type="NCBI Taxonomy" id="1095465"/>
    <lineage>
        <taxon>Eukaryota</taxon>
        <taxon>Fungi</taxon>
        <taxon>Dikarya</taxon>
        <taxon>Basidiomycota</taxon>
        <taxon>Agaricomycotina</taxon>
        <taxon>Agaricomycetes</taxon>
        <taxon>Russulales</taxon>
        <taxon>Bondarzewiaceae</taxon>
        <taxon>Bondarzewia</taxon>
    </lineage>
</organism>